<dbReference type="PROSITE" id="PS50977">
    <property type="entry name" value="HTH_TETR_2"/>
    <property type="match status" value="1"/>
</dbReference>
<dbReference type="GO" id="GO:0000976">
    <property type="term" value="F:transcription cis-regulatory region binding"/>
    <property type="evidence" value="ECO:0007669"/>
    <property type="project" value="TreeGrafter"/>
</dbReference>
<dbReference type="Pfam" id="PF00440">
    <property type="entry name" value="TetR_N"/>
    <property type="match status" value="1"/>
</dbReference>
<evidence type="ECO:0000313" key="2">
    <source>
        <dbReference type="EMBL" id="ARQ00220.1"/>
    </source>
</evidence>
<dbReference type="PANTHER" id="PTHR30055">
    <property type="entry name" value="HTH-TYPE TRANSCRIPTIONAL REGULATOR RUTR"/>
    <property type="match status" value="1"/>
</dbReference>
<dbReference type="InterPro" id="IPR001647">
    <property type="entry name" value="HTH_TetR"/>
</dbReference>
<evidence type="ECO:0000256" key="1">
    <source>
        <dbReference type="ARBA" id="ARBA00023125"/>
    </source>
</evidence>
<dbReference type="SUPFAM" id="SSF46689">
    <property type="entry name" value="Homeodomain-like"/>
    <property type="match status" value="1"/>
</dbReference>
<evidence type="ECO:0000313" key="3">
    <source>
        <dbReference type="Proteomes" id="UP000194137"/>
    </source>
</evidence>
<dbReference type="InterPro" id="IPR009057">
    <property type="entry name" value="Homeodomain-like_sf"/>
</dbReference>
<dbReference type="EMBL" id="CP021112">
    <property type="protein sequence ID" value="ARQ00220.1"/>
    <property type="molecule type" value="Genomic_DNA"/>
</dbReference>
<dbReference type="Gene3D" id="1.10.357.10">
    <property type="entry name" value="Tetracycline Repressor, domain 2"/>
    <property type="match status" value="1"/>
</dbReference>
<name>A0A1W6ZS70_9HYPH</name>
<sequence>MARQAAKSHKSAEPPLGRNDWIEAAITLLAEDNVEALRVDTLAEKLGVTKGSFYWHFKGREDLLSGVLDAWRLRMTSEVRALIFDKSGTPWERLERLLRIAISGRADVPGGPFEMTLRDWARRDPKVADVVRAVDAERNAFAVQLYREAGLSEADALDYAEAHMAVVIGIRMTLAVNDREEIKRRRRIAGALLLPRDKANGEKP</sequence>
<proteinExistence type="predicted"/>
<dbReference type="PRINTS" id="PR00455">
    <property type="entry name" value="HTHTETR"/>
</dbReference>
<accession>A0A1W6ZS70</accession>
<dbReference type="PANTHER" id="PTHR30055:SF239">
    <property type="entry name" value="TRANSCRIPTIONAL REGULATORY PROTEIN"/>
    <property type="match status" value="1"/>
</dbReference>
<dbReference type="InterPro" id="IPR050109">
    <property type="entry name" value="HTH-type_TetR-like_transc_reg"/>
</dbReference>
<gene>
    <name evidence="2" type="ORF">CAK95_14920</name>
</gene>
<reference evidence="2 3" key="1">
    <citation type="submission" date="2017-05" db="EMBL/GenBank/DDBJ databases">
        <title>Full genome sequence of Pseudorhodoplanes sinuspersici.</title>
        <authorList>
            <person name="Dastgheib S.M.M."/>
            <person name="Shavandi M."/>
            <person name="Tirandaz H."/>
        </authorList>
    </citation>
    <scope>NUCLEOTIDE SEQUENCE [LARGE SCALE GENOMIC DNA]</scope>
    <source>
        <strain evidence="2 3">RIPI110</strain>
    </source>
</reference>
<dbReference type="Proteomes" id="UP000194137">
    <property type="component" value="Chromosome"/>
</dbReference>
<keyword evidence="1" id="KW-0238">DNA-binding</keyword>
<protein>
    <submittedName>
        <fullName evidence="2">Uncharacterized protein</fullName>
    </submittedName>
</protein>
<dbReference type="GO" id="GO:0003700">
    <property type="term" value="F:DNA-binding transcription factor activity"/>
    <property type="evidence" value="ECO:0007669"/>
    <property type="project" value="TreeGrafter"/>
</dbReference>
<dbReference type="AlphaFoldDB" id="A0A1W6ZS70"/>
<dbReference type="KEGG" id="psin:CAK95_14920"/>
<keyword evidence="3" id="KW-1185">Reference proteome</keyword>
<dbReference type="OrthoDB" id="3218408at2"/>
<organism evidence="2 3">
    <name type="scientific">Pseudorhodoplanes sinuspersici</name>
    <dbReference type="NCBI Taxonomy" id="1235591"/>
    <lineage>
        <taxon>Bacteria</taxon>
        <taxon>Pseudomonadati</taxon>
        <taxon>Pseudomonadota</taxon>
        <taxon>Alphaproteobacteria</taxon>
        <taxon>Hyphomicrobiales</taxon>
        <taxon>Pseudorhodoplanes</taxon>
    </lineage>
</organism>
<dbReference type="STRING" id="1235591.CAK95_14920"/>
<dbReference type="RefSeq" id="WP_086088618.1">
    <property type="nucleotide sequence ID" value="NZ_CP021112.1"/>
</dbReference>